<gene>
    <name evidence="2" type="ORF">GCM10007857_67750</name>
</gene>
<proteinExistence type="predicted"/>
<evidence type="ECO:0000313" key="3">
    <source>
        <dbReference type="Proteomes" id="UP001156905"/>
    </source>
</evidence>
<feature type="compositionally biased region" description="Polar residues" evidence="1">
    <location>
        <begin position="42"/>
        <end position="51"/>
    </location>
</feature>
<reference evidence="3" key="1">
    <citation type="journal article" date="2019" name="Int. J. Syst. Evol. Microbiol.">
        <title>The Global Catalogue of Microorganisms (GCM) 10K type strain sequencing project: providing services to taxonomists for standard genome sequencing and annotation.</title>
        <authorList>
            <consortium name="The Broad Institute Genomics Platform"/>
            <consortium name="The Broad Institute Genome Sequencing Center for Infectious Disease"/>
            <person name="Wu L."/>
            <person name="Ma J."/>
        </authorList>
    </citation>
    <scope>NUCLEOTIDE SEQUENCE [LARGE SCALE GENOMIC DNA]</scope>
    <source>
        <strain evidence="3">NBRC 102520</strain>
    </source>
</reference>
<keyword evidence="3" id="KW-1185">Reference proteome</keyword>
<accession>A0ABQ6B997</accession>
<dbReference type="EMBL" id="BSOW01000030">
    <property type="protein sequence ID" value="GLR90061.1"/>
    <property type="molecule type" value="Genomic_DNA"/>
</dbReference>
<comment type="caution">
    <text evidence="2">The sequence shown here is derived from an EMBL/GenBank/DDBJ whole genome shotgun (WGS) entry which is preliminary data.</text>
</comment>
<dbReference type="Proteomes" id="UP001156905">
    <property type="component" value="Unassembled WGS sequence"/>
</dbReference>
<evidence type="ECO:0000313" key="2">
    <source>
        <dbReference type="EMBL" id="GLR90061.1"/>
    </source>
</evidence>
<name>A0ABQ6B997_9BRAD</name>
<sequence>MGLAPDSDQPGMHYNIRGERYTSELGPGGRTDIRLTHYPRARNQQVNEAGP</sequence>
<evidence type="ECO:0000256" key="1">
    <source>
        <dbReference type="SAM" id="MobiDB-lite"/>
    </source>
</evidence>
<feature type="region of interest" description="Disordered" evidence="1">
    <location>
        <begin position="1"/>
        <end position="51"/>
    </location>
</feature>
<organism evidence="2 3">
    <name type="scientific">Bradyrhizobium iriomotense</name>
    <dbReference type="NCBI Taxonomy" id="441950"/>
    <lineage>
        <taxon>Bacteria</taxon>
        <taxon>Pseudomonadati</taxon>
        <taxon>Pseudomonadota</taxon>
        <taxon>Alphaproteobacteria</taxon>
        <taxon>Hyphomicrobiales</taxon>
        <taxon>Nitrobacteraceae</taxon>
        <taxon>Bradyrhizobium</taxon>
    </lineage>
</organism>
<protein>
    <submittedName>
        <fullName evidence="2">Uncharacterized protein</fullName>
    </submittedName>
</protein>